<protein>
    <recommendedName>
        <fullName evidence="4">PIG-L family deacetylase</fullName>
    </recommendedName>
</protein>
<dbReference type="GO" id="GO:0016811">
    <property type="term" value="F:hydrolase activity, acting on carbon-nitrogen (but not peptide) bonds, in linear amides"/>
    <property type="evidence" value="ECO:0007669"/>
    <property type="project" value="TreeGrafter"/>
</dbReference>
<evidence type="ECO:0000313" key="2">
    <source>
        <dbReference type="EMBL" id="PIT97100.1"/>
    </source>
</evidence>
<sequence>MKLLSSTKDRKPLLTFKLYKRHIIAIIILIAAAIFGYSIYFKYFMILPPSAIHVLPDLPVDLTSQKVLLFAPHCDDEILSSGGLIHRALSQGSSMRVIITTDCNKHKNGDVRKKETETGLATVGLSKQNIGYFNLPEGEGNYKNSADDSQVREAIKGEVESFNPTIVVLPLPQDSHRDHAIVGRVGQSYLEDKKNIQVIYYLIHYNFLRFPSPPGLQPDAYVLPPARLINFSDRWYKFDLTDDEIEIKEDAISKYKSQLSLKNPILVRVLWDFARKNELFMMETK</sequence>
<dbReference type="EMBL" id="PEZV01000036">
    <property type="protein sequence ID" value="PIT97100.1"/>
    <property type="molecule type" value="Genomic_DNA"/>
</dbReference>
<dbReference type="SUPFAM" id="SSF102588">
    <property type="entry name" value="LmbE-like"/>
    <property type="match status" value="1"/>
</dbReference>
<dbReference type="PANTHER" id="PTHR12993">
    <property type="entry name" value="N-ACETYLGLUCOSAMINYL-PHOSPHATIDYLINOSITOL DE-N-ACETYLASE-RELATED"/>
    <property type="match status" value="1"/>
</dbReference>
<dbReference type="AlphaFoldDB" id="A0A2M6WWE3"/>
<proteinExistence type="predicted"/>
<reference evidence="3" key="1">
    <citation type="submission" date="2017-09" db="EMBL/GenBank/DDBJ databases">
        <title>Depth-based differentiation of microbial function through sediment-hosted aquifers and enrichment of novel symbionts in the deep terrestrial subsurface.</title>
        <authorList>
            <person name="Probst A.J."/>
            <person name="Ladd B."/>
            <person name="Jarett J.K."/>
            <person name="Geller-Mcgrath D.E."/>
            <person name="Sieber C.M.K."/>
            <person name="Emerson J.B."/>
            <person name="Anantharaman K."/>
            <person name="Thomas B.C."/>
            <person name="Malmstrom R."/>
            <person name="Stieglmeier M."/>
            <person name="Klingl A."/>
            <person name="Woyke T."/>
            <person name="Ryan C.M."/>
            <person name="Banfield J.F."/>
        </authorList>
    </citation>
    <scope>NUCLEOTIDE SEQUENCE [LARGE SCALE GENOMIC DNA]</scope>
</reference>
<evidence type="ECO:0000256" key="1">
    <source>
        <dbReference type="SAM" id="Phobius"/>
    </source>
</evidence>
<keyword evidence="1" id="KW-1133">Transmembrane helix</keyword>
<dbReference type="InterPro" id="IPR024078">
    <property type="entry name" value="LmbE-like_dom_sf"/>
</dbReference>
<accession>A0A2M6WWE3</accession>
<dbReference type="Proteomes" id="UP000228596">
    <property type="component" value="Unassembled WGS sequence"/>
</dbReference>
<name>A0A2M6WWE3_9BACT</name>
<organism evidence="2 3">
    <name type="scientific">Candidatus Berkelbacteria bacterium CG10_big_fil_rev_8_21_14_0_10_41_12</name>
    <dbReference type="NCBI Taxonomy" id="1974513"/>
    <lineage>
        <taxon>Bacteria</taxon>
        <taxon>Candidatus Berkelbacteria</taxon>
    </lineage>
</organism>
<dbReference type="Pfam" id="PF02585">
    <property type="entry name" value="PIG-L"/>
    <property type="match status" value="1"/>
</dbReference>
<keyword evidence="1" id="KW-0472">Membrane</keyword>
<gene>
    <name evidence="2" type="ORF">COT77_03225</name>
</gene>
<keyword evidence="1" id="KW-0812">Transmembrane</keyword>
<evidence type="ECO:0008006" key="4">
    <source>
        <dbReference type="Google" id="ProtNLM"/>
    </source>
</evidence>
<evidence type="ECO:0000313" key="3">
    <source>
        <dbReference type="Proteomes" id="UP000228596"/>
    </source>
</evidence>
<comment type="caution">
    <text evidence="2">The sequence shown here is derived from an EMBL/GenBank/DDBJ whole genome shotgun (WGS) entry which is preliminary data.</text>
</comment>
<dbReference type="Gene3D" id="3.40.50.10320">
    <property type="entry name" value="LmbE-like"/>
    <property type="match status" value="1"/>
</dbReference>
<feature type="transmembrane region" description="Helical" evidence="1">
    <location>
        <begin position="21"/>
        <end position="40"/>
    </location>
</feature>
<dbReference type="InterPro" id="IPR003737">
    <property type="entry name" value="GlcNAc_PI_deacetylase-related"/>
</dbReference>
<dbReference type="PANTHER" id="PTHR12993:SF29">
    <property type="entry name" value="BLR3841 PROTEIN"/>
    <property type="match status" value="1"/>
</dbReference>